<accession>A0A7C4QP73</accession>
<name>A0A7C4QP73_9PLAN</name>
<reference evidence="4" key="1">
    <citation type="journal article" date="2020" name="mSystems">
        <title>Genome- and Community-Level Interaction Insights into Carbon Utilization and Element Cycling Functions of Hydrothermarchaeota in Hydrothermal Sediment.</title>
        <authorList>
            <person name="Zhou Z."/>
            <person name="Liu Y."/>
            <person name="Xu W."/>
            <person name="Pan J."/>
            <person name="Luo Z.H."/>
            <person name="Li M."/>
        </authorList>
    </citation>
    <scope>NUCLEOTIDE SEQUENCE [LARGE SCALE GENOMIC DNA]</scope>
    <source>
        <strain evidence="4">SpSt-508</strain>
    </source>
</reference>
<evidence type="ECO:0000256" key="1">
    <source>
        <dbReference type="PROSITE-ProRule" id="PRU00169"/>
    </source>
</evidence>
<dbReference type="AlphaFoldDB" id="A0A7C4QP73"/>
<dbReference type="Pfam" id="PF00072">
    <property type="entry name" value="Response_reg"/>
    <property type="match status" value="1"/>
</dbReference>
<dbReference type="InterPro" id="IPR013976">
    <property type="entry name" value="HDOD"/>
</dbReference>
<evidence type="ECO:0000313" key="4">
    <source>
        <dbReference type="EMBL" id="HGT37769.1"/>
    </source>
</evidence>
<dbReference type="CDD" id="cd00156">
    <property type="entry name" value="REC"/>
    <property type="match status" value="1"/>
</dbReference>
<feature type="domain" description="Response regulatory" evidence="2">
    <location>
        <begin position="7"/>
        <end position="121"/>
    </location>
</feature>
<evidence type="ECO:0000259" key="3">
    <source>
        <dbReference type="PROSITE" id="PS51833"/>
    </source>
</evidence>
<proteinExistence type="predicted"/>
<feature type="domain" description="Response regulatory" evidence="2">
    <location>
        <begin position="475"/>
        <end position="587"/>
    </location>
</feature>
<dbReference type="SUPFAM" id="SSF109604">
    <property type="entry name" value="HD-domain/PDEase-like"/>
    <property type="match status" value="1"/>
</dbReference>
<dbReference type="GO" id="GO:0000160">
    <property type="term" value="P:phosphorelay signal transduction system"/>
    <property type="evidence" value="ECO:0007669"/>
    <property type="project" value="InterPro"/>
</dbReference>
<dbReference type="PANTHER" id="PTHR33525">
    <property type="match status" value="1"/>
</dbReference>
<dbReference type="InterPro" id="IPR001789">
    <property type="entry name" value="Sig_transdc_resp-reg_receiver"/>
</dbReference>
<dbReference type="PROSITE" id="PS51833">
    <property type="entry name" value="HDOD"/>
    <property type="match status" value="1"/>
</dbReference>
<evidence type="ECO:0000259" key="2">
    <source>
        <dbReference type="PROSITE" id="PS50110"/>
    </source>
</evidence>
<dbReference type="Gene3D" id="3.40.50.2300">
    <property type="match status" value="2"/>
</dbReference>
<dbReference type="InterPro" id="IPR052340">
    <property type="entry name" value="RNase_Y/CdgJ"/>
</dbReference>
<dbReference type="PANTHER" id="PTHR33525:SF6">
    <property type="entry name" value="HDOD DOMAIN-CONTAINING PROTEIN"/>
    <property type="match status" value="1"/>
</dbReference>
<feature type="modified residue" description="4-aspartylphosphate" evidence="1">
    <location>
        <position position="522"/>
    </location>
</feature>
<protein>
    <submittedName>
        <fullName evidence="4">HDOD domain-containing protein</fullName>
    </submittedName>
</protein>
<dbReference type="Pfam" id="PF08668">
    <property type="entry name" value="HDOD"/>
    <property type="match status" value="1"/>
</dbReference>
<comment type="caution">
    <text evidence="4">The sequence shown here is derived from an EMBL/GenBank/DDBJ whole genome shotgun (WGS) entry which is preliminary data.</text>
</comment>
<dbReference type="EMBL" id="DSVQ01000002">
    <property type="protein sequence ID" value="HGT37769.1"/>
    <property type="molecule type" value="Genomic_DNA"/>
</dbReference>
<keyword evidence="1" id="KW-0597">Phosphoprotein</keyword>
<gene>
    <name evidence="4" type="ORF">ENS64_00645</name>
</gene>
<feature type="domain" description="HDOD" evidence="3">
    <location>
        <begin position="145"/>
        <end position="343"/>
    </location>
</feature>
<dbReference type="SMART" id="SM00448">
    <property type="entry name" value="REC"/>
    <property type="match status" value="2"/>
</dbReference>
<comment type="caution">
    <text evidence="1">Lacks conserved residue(s) required for the propagation of feature annotation.</text>
</comment>
<dbReference type="PROSITE" id="PS50110">
    <property type="entry name" value="RESPONSE_REGULATORY"/>
    <property type="match status" value="2"/>
</dbReference>
<organism evidence="4">
    <name type="scientific">Schlesneria paludicola</name>
    <dbReference type="NCBI Taxonomy" id="360056"/>
    <lineage>
        <taxon>Bacteria</taxon>
        <taxon>Pseudomonadati</taxon>
        <taxon>Planctomycetota</taxon>
        <taxon>Planctomycetia</taxon>
        <taxon>Planctomycetales</taxon>
        <taxon>Planctomycetaceae</taxon>
        <taxon>Schlesneria</taxon>
    </lineage>
</organism>
<dbReference type="SUPFAM" id="SSF52172">
    <property type="entry name" value="CheY-like"/>
    <property type="match status" value="2"/>
</dbReference>
<dbReference type="InterPro" id="IPR011006">
    <property type="entry name" value="CheY-like_superfamily"/>
</dbReference>
<sequence length="602" mass="65099">MSERLRQAVILLAHPHVGEQLARELRSRGMAATVAQGSEALHRLLQEQAADVLVIEQQLDGFLSGLEILQRLQSGLFHPATVLVGDLSPVDRALAVRLGVCAYVADPEDVPNMSVVAAALAMQAAPELSPIPQRARLLAAEANVVRPFPQVLTKLCVSLHDDEQTLAELAHDISVDPRITAELLRVVNSTSAGLSRKVASVREAVGYLGVRRTLVTVISTGVMALHATLLQGLPEAFRAWYQHRSLLIASTAAAFAEQIEHASAETAQILGLFQDLGVLLLVHALPRAYQRVFQRQKTVGQLRLEHIERNEFGITHADVSAALLELWEVPAPLVELVLDHHLPERRGEHNELEQRYLRAMRVAEALANLSDLKCPARYRQVEACLEFYGAGRREACKACIACGVARTAEFSRFLAQPAPDPVVLKQLLLDLQGEFKMNGTAPTATMAPSVADASPAERSLSPGITAPVACPAQARVLVIDDNPDIINVVKLLLRSTGFEVEGCRYASQAVTAARNADIILCDVHLMDGLGTSVVQQLRAAGIEAPVVMISGDRSRHTVTECIASGVVDYLVKPFTRSTLLERLNKHLASANGRVEAAATAPV</sequence>
<dbReference type="Gene3D" id="1.10.3210.10">
    <property type="entry name" value="Hypothetical protein af1432"/>
    <property type="match status" value="1"/>
</dbReference>